<dbReference type="Proteomes" id="UP001372338">
    <property type="component" value="Unassembled WGS sequence"/>
</dbReference>
<feature type="region of interest" description="Disordered" evidence="1">
    <location>
        <begin position="44"/>
        <end position="82"/>
    </location>
</feature>
<evidence type="ECO:0000313" key="3">
    <source>
        <dbReference type="Proteomes" id="UP001372338"/>
    </source>
</evidence>
<sequence length="111" mass="12967">MEEEERWRLCCFGDGDGLGEGDVPLSVCLLSLSQWSSVVDVSATATREKKKNSAEKKFAAAVRRGTRREEERRRVRRRRRRRTDRGFSLLSAESELEIEGMNFWRCNDRIQ</sequence>
<dbReference type="EMBL" id="JAYWIO010000007">
    <property type="protein sequence ID" value="KAK7252494.1"/>
    <property type="molecule type" value="Genomic_DNA"/>
</dbReference>
<proteinExistence type="predicted"/>
<keyword evidence="3" id="KW-1185">Reference proteome</keyword>
<evidence type="ECO:0000256" key="1">
    <source>
        <dbReference type="SAM" id="MobiDB-lite"/>
    </source>
</evidence>
<name>A0AAN9EDM8_CROPI</name>
<accession>A0AAN9EDM8</accession>
<protein>
    <submittedName>
        <fullName evidence="2">Uncharacterized protein</fullName>
    </submittedName>
</protein>
<comment type="caution">
    <text evidence="2">The sequence shown here is derived from an EMBL/GenBank/DDBJ whole genome shotgun (WGS) entry which is preliminary data.</text>
</comment>
<dbReference type="AlphaFoldDB" id="A0AAN9EDM8"/>
<gene>
    <name evidence="2" type="ORF">RIF29_36473</name>
</gene>
<organism evidence="2 3">
    <name type="scientific">Crotalaria pallida</name>
    <name type="common">Smooth rattlebox</name>
    <name type="synonym">Crotalaria striata</name>
    <dbReference type="NCBI Taxonomy" id="3830"/>
    <lineage>
        <taxon>Eukaryota</taxon>
        <taxon>Viridiplantae</taxon>
        <taxon>Streptophyta</taxon>
        <taxon>Embryophyta</taxon>
        <taxon>Tracheophyta</taxon>
        <taxon>Spermatophyta</taxon>
        <taxon>Magnoliopsida</taxon>
        <taxon>eudicotyledons</taxon>
        <taxon>Gunneridae</taxon>
        <taxon>Pentapetalae</taxon>
        <taxon>rosids</taxon>
        <taxon>fabids</taxon>
        <taxon>Fabales</taxon>
        <taxon>Fabaceae</taxon>
        <taxon>Papilionoideae</taxon>
        <taxon>50 kb inversion clade</taxon>
        <taxon>genistoids sensu lato</taxon>
        <taxon>core genistoids</taxon>
        <taxon>Crotalarieae</taxon>
        <taxon>Crotalaria</taxon>
    </lineage>
</organism>
<reference evidence="2 3" key="1">
    <citation type="submission" date="2024-01" db="EMBL/GenBank/DDBJ databases">
        <title>The genomes of 5 underutilized Papilionoideae crops provide insights into root nodulation and disease resistanc.</title>
        <authorList>
            <person name="Yuan L."/>
        </authorList>
    </citation>
    <scope>NUCLEOTIDE SEQUENCE [LARGE SCALE GENOMIC DNA]</scope>
    <source>
        <strain evidence="2">ZHUSHIDOU_FW_LH</strain>
        <tissue evidence="2">Leaf</tissue>
    </source>
</reference>
<evidence type="ECO:0000313" key="2">
    <source>
        <dbReference type="EMBL" id="KAK7252494.1"/>
    </source>
</evidence>